<dbReference type="EMBL" id="VDMD01000035">
    <property type="protein sequence ID" value="TRM58483.1"/>
    <property type="molecule type" value="Genomic_DNA"/>
</dbReference>
<keyword evidence="2" id="KW-1133">Transmembrane helix</keyword>
<evidence type="ECO:0000256" key="1">
    <source>
        <dbReference type="SAM" id="MobiDB-lite"/>
    </source>
</evidence>
<keyword evidence="2" id="KW-0472">Membrane</keyword>
<feature type="region of interest" description="Disordered" evidence="1">
    <location>
        <begin position="1"/>
        <end position="35"/>
    </location>
</feature>
<protein>
    <recommendedName>
        <fullName evidence="3">FAS1 domain-containing protein</fullName>
    </recommendedName>
</protein>
<dbReference type="STRING" id="97359.A0A550C125"/>
<dbReference type="Proteomes" id="UP000320762">
    <property type="component" value="Unassembled WGS sequence"/>
</dbReference>
<dbReference type="InterPro" id="IPR036378">
    <property type="entry name" value="FAS1_dom_sf"/>
</dbReference>
<dbReference type="AlphaFoldDB" id="A0A550C125"/>
<evidence type="ECO:0000313" key="5">
    <source>
        <dbReference type="Proteomes" id="UP000320762"/>
    </source>
</evidence>
<feature type="domain" description="FAS1" evidence="3">
    <location>
        <begin position="198"/>
        <end position="348"/>
    </location>
</feature>
<dbReference type="SUPFAM" id="SSF82153">
    <property type="entry name" value="FAS1 domain"/>
    <property type="match status" value="1"/>
</dbReference>
<dbReference type="SMART" id="SM00554">
    <property type="entry name" value="FAS1"/>
    <property type="match status" value="1"/>
</dbReference>
<feature type="compositionally biased region" description="Basic and acidic residues" evidence="1">
    <location>
        <begin position="71"/>
        <end position="85"/>
    </location>
</feature>
<proteinExistence type="predicted"/>
<dbReference type="InterPro" id="IPR050904">
    <property type="entry name" value="Adhesion/Biosynth-related"/>
</dbReference>
<keyword evidence="5" id="KW-1185">Reference proteome</keyword>
<reference evidence="4 5" key="1">
    <citation type="journal article" date="2019" name="New Phytol.">
        <title>Comparative genomics reveals unique wood-decay strategies and fruiting body development in the Schizophyllaceae.</title>
        <authorList>
            <person name="Almasi E."/>
            <person name="Sahu N."/>
            <person name="Krizsan K."/>
            <person name="Balint B."/>
            <person name="Kovacs G.M."/>
            <person name="Kiss B."/>
            <person name="Cseklye J."/>
            <person name="Drula E."/>
            <person name="Henrissat B."/>
            <person name="Nagy I."/>
            <person name="Chovatia M."/>
            <person name="Adam C."/>
            <person name="LaButti K."/>
            <person name="Lipzen A."/>
            <person name="Riley R."/>
            <person name="Grigoriev I.V."/>
            <person name="Nagy L.G."/>
        </authorList>
    </citation>
    <scope>NUCLEOTIDE SEQUENCE [LARGE SCALE GENOMIC DNA]</scope>
    <source>
        <strain evidence="4 5">NL-1724</strain>
    </source>
</reference>
<sequence>MKNSTLAGGSDSSSTADNSSSSDASNSTSSGATGNITWPCVKLEARRAQAIAWTNVTLPVAHKADDDDDEATQKRDVAGLRRDAADGNTAGSRRDALAIEKRSDEPGSTRDTAQILNQGATNVTVLNTTRFGPYILVSTVDAVLRAPGPLAEVLVRPEMNLTSLAAFLRYWNVTGDMEGAWVDGEHSGDASSRDGSDASNSSDASSQDGSDASSRNASDVPSLMGLFNHSSGYTLFAPSNDALIAAGEQMAAFAKNGTAFDVLLENHIINGTTMYSSELFPPPTSDGVAIQGKLAQNYTSGAGQTLSFTANETGRYIWSGDPPSSSARILHTDVLVDNGVAHIIGNVLFNFEDDWGKAKVATSLTSTSTPTSYYFDDDGSGNGVWPQLGSANGYLAYLIALVWVGIGAAVVV</sequence>
<evidence type="ECO:0000313" key="4">
    <source>
        <dbReference type="EMBL" id="TRM58483.1"/>
    </source>
</evidence>
<organism evidence="4 5">
    <name type="scientific">Schizophyllum amplum</name>
    <dbReference type="NCBI Taxonomy" id="97359"/>
    <lineage>
        <taxon>Eukaryota</taxon>
        <taxon>Fungi</taxon>
        <taxon>Dikarya</taxon>
        <taxon>Basidiomycota</taxon>
        <taxon>Agaricomycotina</taxon>
        <taxon>Agaricomycetes</taxon>
        <taxon>Agaricomycetidae</taxon>
        <taxon>Agaricales</taxon>
        <taxon>Schizophyllaceae</taxon>
        <taxon>Schizophyllum</taxon>
    </lineage>
</organism>
<dbReference type="OrthoDB" id="286301at2759"/>
<accession>A0A550C125</accession>
<feature type="transmembrane region" description="Helical" evidence="2">
    <location>
        <begin position="394"/>
        <end position="411"/>
    </location>
</feature>
<feature type="compositionally biased region" description="Basic and acidic residues" evidence="1">
    <location>
        <begin position="183"/>
        <end position="196"/>
    </location>
</feature>
<feature type="region of interest" description="Disordered" evidence="1">
    <location>
        <begin position="64"/>
        <end position="93"/>
    </location>
</feature>
<evidence type="ECO:0000259" key="3">
    <source>
        <dbReference type="PROSITE" id="PS50213"/>
    </source>
</evidence>
<feature type="compositionally biased region" description="Low complexity" evidence="1">
    <location>
        <begin position="197"/>
        <end position="214"/>
    </location>
</feature>
<evidence type="ECO:0000256" key="2">
    <source>
        <dbReference type="SAM" id="Phobius"/>
    </source>
</evidence>
<feature type="region of interest" description="Disordered" evidence="1">
    <location>
        <begin position="182"/>
        <end position="217"/>
    </location>
</feature>
<dbReference type="PROSITE" id="PS50213">
    <property type="entry name" value="FAS1"/>
    <property type="match status" value="1"/>
</dbReference>
<name>A0A550C125_9AGAR</name>
<dbReference type="Gene3D" id="2.30.180.10">
    <property type="entry name" value="FAS1 domain"/>
    <property type="match status" value="1"/>
</dbReference>
<dbReference type="Pfam" id="PF02469">
    <property type="entry name" value="Fasciclin"/>
    <property type="match status" value="1"/>
</dbReference>
<dbReference type="InterPro" id="IPR000782">
    <property type="entry name" value="FAS1_domain"/>
</dbReference>
<keyword evidence="2" id="KW-0812">Transmembrane</keyword>
<dbReference type="PANTHER" id="PTHR10900">
    <property type="entry name" value="PERIOSTIN-RELATED"/>
    <property type="match status" value="1"/>
</dbReference>
<gene>
    <name evidence="4" type="ORF">BD626DRAFT_511226</name>
</gene>
<dbReference type="PANTHER" id="PTHR10900:SF77">
    <property type="entry name" value="FI19380P1"/>
    <property type="match status" value="1"/>
</dbReference>
<comment type="caution">
    <text evidence="4">The sequence shown here is derived from an EMBL/GenBank/DDBJ whole genome shotgun (WGS) entry which is preliminary data.</text>
</comment>